<dbReference type="AlphaFoldDB" id="A0A2U3JZG4"/>
<dbReference type="GO" id="GO:0046081">
    <property type="term" value="P:dUTP catabolic process"/>
    <property type="evidence" value="ECO:0007669"/>
    <property type="project" value="TreeGrafter"/>
</dbReference>
<gene>
    <name evidence="3" type="primary">mazG</name>
    <name evidence="3" type="ORF">SBA1_110012</name>
</gene>
<dbReference type="EMBL" id="OMOD01000013">
    <property type="protein sequence ID" value="SPF32805.1"/>
    <property type="molecule type" value="Genomic_DNA"/>
</dbReference>
<dbReference type="GO" id="GO:0006950">
    <property type="term" value="P:response to stress"/>
    <property type="evidence" value="ECO:0007669"/>
    <property type="project" value="UniProtKB-ARBA"/>
</dbReference>
<reference evidence="4" key="1">
    <citation type="submission" date="2018-02" db="EMBL/GenBank/DDBJ databases">
        <authorList>
            <person name="Hausmann B."/>
        </authorList>
    </citation>
    <scope>NUCLEOTIDE SEQUENCE [LARGE SCALE GENOMIC DNA]</scope>
    <source>
        <strain evidence="4">Peat soil MAG SbA1</strain>
    </source>
</reference>
<dbReference type="GO" id="GO:0006203">
    <property type="term" value="P:dGTP catabolic process"/>
    <property type="evidence" value="ECO:0007669"/>
    <property type="project" value="TreeGrafter"/>
</dbReference>
<dbReference type="Gene3D" id="1.10.287.1080">
    <property type="entry name" value="MazG-like"/>
    <property type="match status" value="2"/>
</dbReference>
<dbReference type="CDD" id="cd11529">
    <property type="entry name" value="NTP-PPase_MazG_Cterm"/>
    <property type="match status" value="1"/>
</dbReference>
<dbReference type="CDD" id="cd11528">
    <property type="entry name" value="NTP-PPase_MazG_Nterm"/>
    <property type="match status" value="1"/>
</dbReference>
<proteinExistence type="predicted"/>
<dbReference type="OrthoDB" id="9808939at2"/>
<dbReference type="NCBIfam" id="TIGR00444">
    <property type="entry name" value="mazG"/>
    <property type="match status" value="1"/>
</dbReference>
<dbReference type="GO" id="GO:0046061">
    <property type="term" value="P:dATP catabolic process"/>
    <property type="evidence" value="ECO:0007669"/>
    <property type="project" value="TreeGrafter"/>
</dbReference>
<name>A0A2U3JZG4_9BACT</name>
<feature type="region of interest" description="Disordered" evidence="1">
    <location>
        <begin position="274"/>
        <end position="308"/>
    </location>
</feature>
<dbReference type="GO" id="GO:0046047">
    <property type="term" value="P:TTP catabolic process"/>
    <property type="evidence" value="ECO:0007669"/>
    <property type="project" value="TreeGrafter"/>
</dbReference>
<evidence type="ECO:0000259" key="2">
    <source>
        <dbReference type="Pfam" id="PF03819"/>
    </source>
</evidence>
<dbReference type="SUPFAM" id="SSF101386">
    <property type="entry name" value="all-alpha NTP pyrophosphatases"/>
    <property type="match status" value="2"/>
</dbReference>
<dbReference type="Pfam" id="PF03819">
    <property type="entry name" value="MazG"/>
    <property type="match status" value="2"/>
</dbReference>
<dbReference type="GO" id="GO:0046052">
    <property type="term" value="P:UTP catabolic process"/>
    <property type="evidence" value="ECO:0007669"/>
    <property type="project" value="TreeGrafter"/>
</dbReference>
<evidence type="ECO:0000256" key="1">
    <source>
        <dbReference type="SAM" id="MobiDB-lite"/>
    </source>
</evidence>
<dbReference type="GO" id="GO:0047693">
    <property type="term" value="F:ATP diphosphatase activity"/>
    <property type="evidence" value="ECO:0007669"/>
    <property type="project" value="UniProtKB-EC"/>
</dbReference>
<keyword evidence="3" id="KW-0378">Hydrolase</keyword>
<dbReference type="InterPro" id="IPR048015">
    <property type="entry name" value="NTP-PPase_MazG-like_N"/>
</dbReference>
<dbReference type="EC" id="3.6.1.8" evidence="3"/>
<dbReference type="InterPro" id="IPR048011">
    <property type="entry name" value="NTP-PPase_MazG-like_C"/>
</dbReference>
<evidence type="ECO:0000313" key="3">
    <source>
        <dbReference type="EMBL" id="SPF32805.1"/>
    </source>
</evidence>
<feature type="compositionally biased region" description="Basic and acidic residues" evidence="1">
    <location>
        <begin position="298"/>
        <end position="308"/>
    </location>
</feature>
<feature type="domain" description="NTP pyrophosphohydrolase MazG-like" evidence="2">
    <location>
        <begin position="30"/>
        <end position="103"/>
    </location>
</feature>
<dbReference type="PANTHER" id="PTHR30522:SF0">
    <property type="entry name" value="NUCLEOSIDE TRIPHOSPHATE PYROPHOSPHOHYDROLASE"/>
    <property type="match status" value="1"/>
</dbReference>
<dbReference type="PANTHER" id="PTHR30522">
    <property type="entry name" value="NUCLEOSIDE TRIPHOSPHATE PYROPHOSPHOHYDROLASE"/>
    <property type="match status" value="1"/>
</dbReference>
<evidence type="ECO:0000313" key="4">
    <source>
        <dbReference type="Proteomes" id="UP000238701"/>
    </source>
</evidence>
<dbReference type="NCBIfam" id="NF007113">
    <property type="entry name" value="PRK09562.1"/>
    <property type="match status" value="1"/>
</dbReference>
<dbReference type="InterPro" id="IPR011551">
    <property type="entry name" value="NTP_PyrPHydrolase_MazG"/>
</dbReference>
<dbReference type="InterPro" id="IPR004518">
    <property type="entry name" value="MazG-like_dom"/>
</dbReference>
<dbReference type="GO" id="GO:0046076">
    <property type="term" value="P:dTTP catabolic process"/>
    <property type="evidence" value="ECO:0007669"/>
    <property type="project" value="TreeGrafter"/>
</dbReference>
<dbReference type="Proteomes" id="UP000238701">
    <property type="component" value="Unassembled WGS sequence"/>
</dbReference>
<protein>
    <submittedName>
        <fullName evidence="3">Nucleoside triphosphate pyrophosphohydrolase</fullName>
        <ecNumber evidence="3">3.6.1.8</ecNumber>
    </submittedName>
</protein>
<organism evidence="3 4">
    <name type="scientific">Candidatus Sulfotelmatobacter kueseliae</name>
    <dbReference type="NCBI Taxonomy" id="2042962"/>
    <lineage>
        <taxon>Bacteria</taxon>
        <taxon>Pseudomonadati</taxon>
        <taxon>Acidobacteriota</taxon>
        <taxon>Terriglobia</taxon>
        <taxon>Terriglobales</taxon>
        <taxon>Candidatus Korobacteraceae</taxon>
        <taxon>Candidatus Sulfotelmatobacter</taxon>
    </lineage>
</organism>
<feature type="domain" description="NTP pyrophosphohydrolase MazG-like" evidence="2">
    <location>
        <begin position="184"/>
        <end position="267"/>
    </location>
</feature>
<dbReference type="FunFam" id="1.10.287.1080:FF:000001">
    <property type="entry name" value="Nucleoside triphosphate pyrophosphohydrolase"/>
    <property type="match status" value="1"/>
</dbReference>
<sequence>MPTTGERFERAVAIMERLRAPGGCPWDREQTFDTIKPYTLEETYEVLEAIDNRDWQELAGELGDLLLQVLFYAEMAKEQASFSIDDVLDRLSTKLINRHPHVFGDVKADTAAEVKRNWDALKVEEKKMRQSAAGEKAEGSSAAGSEERSILAGISSAMPSLLEAHKLSSRAAQAGFDWPNVEGLFDKLREETAELREHLKEFPAPGPRPQGRGVAGSGRTIVPEALQSRLEEEVGDLFFVLVNIARYLSVDPESALRKTNRKFRRRFQWMEDRLRERGGSPGHTPMEELESLWQQAKAQEKQDEEERA</sequence>
<accession>A0A2U3JZG4</accession>